<evidence type="ECO:0000313" key="1">
    <source>
        <dbReference type="EMBL" id="BDX06385.1"/>
    </source>
</evidence>
<dbReference type="Proteomes" id="UP001333710">
    <property type="component" value="Chromosome"/>
</dbReference>
<dbReference type="PROSITE" id="PS51257">
    <property type="entry name" value="PROKAR_LIPOPROTEIN"/>
    <property type="match status" value="1"/>
</dbReference>
<dbReference type="RefSeq" id="WP_338292404.1">
    <property type="nucleotide sequence ID" value="NZ_AP027272.1"/>
</dbReference>
<reference evidence="1" key="1">
    <citation type="submission" date="2023-01" db="EMBL/GenBank/DDBJ databases">
        <title>Complete genome sequence of Planctobacterium marinum strain Dej080120_11.</title>
        <authorList>
            <person name="Ueki S."/>
            <person name="Maruyama F."/>
        </authorList>
    </citation>
    <scope>NUCLEOTIDE SEQUENCE</scope>
    <source>
        <strain evidence="1">Dej080120_11</strain>
    </source>
</reference>
<gene>
    <name evidence="1" type="ORF">MACH26_19060</name>
</gene>
<name>A0AA48HXF8_9ALTE</name>
<accession>A0AA48HXF8</accession>
<evidence type="ECO:0008006" key="3">
    <source>
        <dbReference type="Google" id="ProtNLM"/>
    </source>
</evidence>
<dbReference type="EMBL" id="AP027272">
    <property type="protein sequence ID" value="BDX06385.1"/>
    <property type="molecule type" value="Genomic_DNA"/>
</dbReference>
<evidence type="ECO:0000313" key="2">
    <source>
        <dbReference type="Proteomes" id="UP001333710"/>
    </source>
</evidence>
<dbReference type="KEGG" id="pmaw:MACH26_19060"/>
<protein>
    <recommendedName>
        <fullName evidence="3">Lipoprotein</fullName>
    </recommendedName>
</protein>
<dbReference type="AlphaFoldDB" id="A0AA48HXF8"/>
<proteinExistence type="predicted"/>
<keyword evidence="2" id="KW-1185">Reference proteome</keyword>
<sequence>MKQPQNQQNSFNRASNAIVLASVLVLSACSSTSSTPTITELPVHRIDQQCRNQAQSVQQSASDTANGAQFNYAAELYLRCIPHGAMLDWSEADKQDGMQMMALATLNFVKGGQVKKAKTTLADMRSRFHGRDLYLSDFTSFTDTLTALIEGPKLSVSELAALNISRTVRDEIERQQYWLSH</sequence>
<organism evidence="1 2">
    <name type="scientific">Planctobacterium marinum</name>
    <dbReference type="NCBI Taxonomy" id="1631968"/>
    <lineage>
        <taxon>Bacteria</taxon>
        <taxon>Pseudomonadati</taxon>
        <taxon>Pseudomonadota</taxon>
        <taxon>Gammaproteobacteria</taxon>
        <taxon>Alteromonadales</taxon>
        <taxon>Alteromonadaceae</taxon>
        <taxon>Planctobacterium</taxon>
    </lineage>
</organism>